<accession>A0ABW1Z277</accession>
<dbReference type="Proteomes" id="UP001596403">
    <property type="component" value="Unassembled WGS sequence"/>
</dbReference>
<name>A0ABW1Z277_9RHOB</name>
<keyword evidence="2" id="KW-1185">Reference proteome</keyword>
<evidence type="ECO:0000313" key="2">
    <source>
        <dbReference type="Proteomes" id="UP001596403"/>
    </source>
</evidence>
<protein>
    <submittedName>
        <fullName evidence="1">Disulfide bond formation protein DsbA</fullName>
    </submittedName>
</protein>
<dbReference type="InterPro" id="IPR036249">
    <property type="entry name" value="Thioredoxin-like_sf"/>
</dbReference>
<comment type="caution">
    <text evidence="1">The sequence shown here is derived from an EMBL/GenBank/DDBJ whole genome shotgun (WGS) entry which is preliminary data.</text>
</comment>
<gene>
    <name evidence="1" type="ORF">ACFQAU_14220</name>
</gene>
<organism evidence="1 2">
    <name type="scientific">Sulfitobacter profundi</name>
    <dbReference type="NCBI Taxonomy" id="2679961"/>
    <lineage>
        <taxon>Bacteria</taxon>
        <taxon>Pseudomonadati</taxon>
        <taxon>Pseudomonadota</taxon>
        <taxon>Alphaproteobacteria</taxon>
        <taxon>Rhodobacterales</taxon>
        <taxon>Roseobacteraceae</taxon>
        <taxon>Sulfitobacter</taxon>
    </lineage>
</organism>
<sequence>MAALALALPVWAGDLRTLDPTARAAFDIELRAAILANGDVIAKALAAPQPAQSEMRQYIQDDLTLLERLTPELLAGHAVALFTAPDCDTCNTAVKELNEITKRYGQTFIQHELPTPQAARWAAALGLDAAPFYVLPEMVLNGHMPPVVLEKYLTPNHINLHHQPAD</sequence>
<evidence type="ECO:0000313" key="1">
    <source>
        <dbReference type="EMBL" id="MFC6642686.1"/>
    </source>
</evidence>
<dbReference type="EMBL" id="JBHSWA010000001">
    <property type="protein sequence ID" value="MFC6642686.1"/>
    <property type="molecule type" value="Genomic_DNA"/>
</dbReference>
<proteinExistence type="predicted"/>
<reference evidence="2" key="1">
    <citation type="journal article" date="2019" name="Int. J. Syst. Evol. Microbiol.">
        <title>The Global Catalogue of Microorganisms (GCM) 10K type strain sequencing project: providing services to taxonomists for standard genome sequencing and annotation.</title>
        <authorList>
            <consortium name="The Broad Institute Genomics Platform"/>
            <consortium name="The Broad Institute Genome Sequencing Center for Infectious Disease"/>
            <person name="Wu L."/>
            <person name="Ma J."/>
        </authorList>
    </citation>
    <scope>NUCLEOTIDE SEQUENCE [LARGE SCALE GENOMIC DNA]</scope>
    <source>
        <strain evidence="2">NBRC 111368</strain>
    </source>
</reference>
<dbReference type="RefSeq" id="WP_132444543.1">
    <property type="nucleotide sequence ID" value="NZ_JBHSWA010000001.1"/>
</dbReference>
<dbReference type="SUPFAM" id="SSF52833">
    <property type="entry name" value="Thioredoxin-like"/>
    <property type="match status" value="1"/>
</dbReference>